<evidence type="ECO:0000256" key="8">
    <source>
        <dbReference type="SAM" id="MobiDB-lite"/>
    </source>
</evidence>
<dbReference type="PROSITE" id="PS00606">
    <property type="entry name" value="KS3_1"/>
    <property type="match status" value="1"/>
</dbReference>
<dbReference type="Pfam" id="PF08354">
    <property type="entry name" value="Fas1-AflB-like_hel"/>
    <property type="match status" value="1"/>
</dbReference>
<feature type="region of interest" description="Disordered" evidence="8">
    <location>
        <begin position="1688"/>
        <end position="1743"/>
    </location>
</feature>
<dbReference type="RefSeq" id="WP_191071583.1">
    <property type="nucleotide sequence ID" value="NZ_JACRUO010000001.1"/>
</dbReference>
<dbReference type="Pfam" id="PF01575">
    <property type="entry name" value="MaoC_dehydratas"/>
    <property type="match status" value="1"/>
</dbReference>
<dbReference type="Gene3D" id="3.90.25.70">
    <property type="match status" value="1"/>
</dbReference>
<evidence type="ECO:0000256" key="6">
    <source>
        <dbReference type="ARBA" id="ARBA00022857"/>
    </source>
</evidence>
<dbReference type="SUPFAM" id="SSF52151">
    <property type="entry name" value="FabD/lysophospholipase-like"/>
    <property type="match status" value="2"/>
</dbReference>
<dbReference type="Pfam" id="PF02801">
    <property type="entry name" value="Ketoacyl-synt_C"/>
    <property type="match status" value="1"/>
</dbReference>
<evidence type="ECO:0000256" key="2">
    <source>
        <dbReference type="ARBA" id="ARBA00022450"/>
    </source>
</evidence>
<evidence type="ECO:0000256" key="1">
    <source>
        <dbReference type="ARBA" id="ARBA00005254"/>
    </source>
</evidence>
<keyword evidence="6" id="KW-0521">NADP</keyword>
<evidence type="ECO:0000256" key="5">
    <source>
        <dbReference type="ARBA" id="ARBA00022801"/>
    </source>
</evidence>
<dbReference type="EMBL" id="JACRUO010000001">
    <property type="protein sequence ID" value="MBD3689542.1"/>
    <property type="molecule type" value="Genomic_DNA"/>
</dbReference>
<dbReference type="PRINTS" id="PR01483">
    <property type="entry name" value="FASYNTHASE"/>
</dbReference>
<keyword evidence="4" id="KW-0808">Transferase</keyword>
<dbReference type="SUPFAM" id="SSF53901">
    <property type="entry name" value="Thiolase-like"/>
    <property type="match status" value="2"/>
</dbReference>
<dbReference type="InterPro" id="IPR014030">
    <property type="entry name" value="Ketoacyl_synth_N"/>
</dbReference>
<dbReference type="GO" id="GO:0004312">
    <property type="term" value="F:fatty acid synthase activity"/>
    <property type="evidence" value="ECO:0007669"/>
    <property type="project" value="InterPro"/>
</dbReference>
<dbReference type="SUPFAM" id="SSF51735">
    <property type="entry name" value="NAD(P)-binding Rossmann-fold domains"/>
    <property type="match status" value="1"/>
</dbReference>
<name>A0A8I0KRM0_9ACTO</name>
<comment type="similarity">
    <text evidence="1">Belongs to the enoyl-CoA hydratase/isomerase family.</text>
</comment>
<dbReference type="Pfam" id="PF00698">
    <property type="entry name" value="Acyl_transf_1"/>
    <property type="match status" value="1"/>
</dbReference>
<dbReference type="InterPro" id="IPR001227">
    <property type="entry name" value="Ac_transferase_dom_sf"/>
</dbReference>
<dbReference type="InterPro" id="IPR013565">
    <property type="entry name" value="Fas1/AflB-like_central"/>
</dbReference>
<evidence type="ECO:0000256" key="7">
    <source>
        <dbReference type="ARBA" id="ARBA00023002"/>
    </source>
</evidence>
<dbReference type="InterPro" id="IPR016039">
    <property type="entry name" value="Thiolase-like"/>
</dbReference>
<comment type="caution">
    <text evidence="10">The sequence shown here is derived from an EMBL/GenBank/DDBJ whole genome shotgun (WGS) entry which is preliminary data.</text>
</comment>
<dbReference type="InterPro" id="IPR016035">
    <property type="entry name" value="Acyl_Trfase/lysoPLipase"/>
</dbReference>
<keyword evidence="3" id="KW-0597">Phosphoprotein</keyword>
<dbReference type="Gene3D" id="3.40.50.720">
    <property type="entry name" value="NAD(P)-binding Rossmann-like Domain"/>
    <property type="match status" value="1"/>
</dbReference>
<evidence type="ECO:0000313" key="10">
    <source>
        <dbReference type="EMBL" id="MBD3689542.1"/>
    </source>
</evidence>
<dbReference type="InterPro" id="IPR018201">
    <property type="entry name" value="Ketoacyl_synth_AS"/>
</dbReference>
<dbReference type="InterPro" id="IPR013785">
    <property type="entry name" value="Aldolase_TIM"/>
</dbReference>
<keyword evidence="2" id="KW-0596">Phosphopantetheine</keyword>
<dbReference type="PROSITE" id="PS52004">
    <property type="entry name" value="KS3_2"/>
    <property type="match status" value="1"/>
</dbReference>
<dbReference type="InterPro" id="IPR050830">
    <property type="entry name" value="Fungal_FAS"/>
</dbReference>
<dbReference type="PANTHER" id="PTHR10982">
    <property type="entry name" value="MALONYL COA-ACYL CARRIER PROTEIN TRANSACYLASE"/>
    <property type="match status" value="1"/>
</dbReference>
<dbReference type="Pfam" id="PF00109">
    <property type="entry name" value="ketoacyl-synt"/>
    <property type="match status" value="1"/>
</dbReference>
<dbReference type="CDD" id="cd00828">
    <property type="entry name" value="elong_cond_enzymes"/>
    <property type="match status" value="1"/>
</dbReference>
<dbReference type="InterPro" id="IPR047224">
    <property type="entry name" value="FAS_alpha_su_C"/>
</dbReference>
<keyword evidence="11" id="KW-1185">Reference proteome</keyword>
<dbReference type="Gene3D" id="3.40.366.10">
    <property type="entry name" value="Malonyl-Coenzyme A Acyl Carrier Protein, domain 2"/>
    <property type="match status" value="3"/>
</dbReference>
<dbReference type="InterPro" id="IPR002539">
    <property type="entry name" value="MaoC-like_dom"/>
</dbReference>
<dbReference type="SUPFAM" id="SSF51412">
    <property type="entry name" value="Inosine monophosphate dehydrogenase (IMPDH)"/>
    <property type="match status" value="1"/>
</dbReference>
<feature type="compositionally biased region" description="Basic and acidic residues" evidence="8">
    <location>
        <begin position="1688"/>
        <end position="1699"/>
    </location>
</feature>
<dbReference type="InterPro" id="IPR036291">
    <property type="entry name" value="NAD(P)-bd_dom_sf"/>
</dbReference>
<dbReference type="Proteomes" id="UP000627538">
    <property type="component" value="Unassembled WGS sequence"/>
</dbReference>
<feature type="domain" description="Ketosynthase family 3 (KS3)" evidence="9">
    <location>
        <begin position="2505"/>
        <end position="2956"/>
    </location>
</feature>
<sequence length="3045" mass="320847">MPSSPLASLDAPYALLLAGQGSRWQPVLADTIADPALAEVAQAALERATALIAPVARECELASPGARDALAQLVRGGEAPERTSVGVSVPAITLTQLMLTRALMDSGLDPAHDRPLAVLGHSQGILGARAAQALLDGDDEAVAAWIGVALLVGAGADAGALQADASASAGATPMLSIRGVDPTLVASLADESVSEAVVNGPNARVWSGRPRDLLALRRAVQAQVDAYTAGLDARRYGGAPLTPVFDFLPTDAPFHSALLDGALERVRAWFAACPQLTEAISAREAEAVARAILVEPDRWDHQITEAIDAGAGWFVNVGPSDTLVRLSAPLLEGTGAAIIDAGCPDALLTCDTPGWDLPERIDYADFAPKLATLPSGRTVLDTAFSRLTGLSPLMLPGMTPTTVTPEIVAAAANAGIWSELAGGGQYSDDVFSTHLAGLRELLEPGRAVGFNAMFFDRFMWNLQFGVTKIVPKARRQGAPFHAVTIAAGIPEPDEADALINELRADGFTYLAFKPGTTEQIRAVIDIARAHSDIDLIIQIEDGHAGGHHSWVNLDNLLLETYADLRRTSNLVIAVGGGIGTPERAADYLTGRWALAWGRRPMPVDAVMIGTAAMATAEARTSPQVKELLRDTPGIDDPTGWLGRGESKGGMTSGLSHLDADMYEIDNSSARASRLIRSLGGDREAIAARRDELIEALARTAKPYFGDLGEMTYAEWAERLVSLTHPVTDWTWSDRILDVFQRIEARLNPQETGEIETLFASIDDVADAPAALARLLEAYPSAHTERVAPPDQRWFPTLCRKHPKPMPFVPILDDGDLARWWGTDTLWQSEDPRFPADAVRVIPGPVSVAGIDRINEPVGDMFTRWEDALAEELTAAGTRATSVFSRLGSCADEEAFLRQATHLEWNGTLVANPALALGQACRIEREADGWVLRVCCDTSWDDLAGVDAHAVRVVDVPVTVPAGCQAGGYPVVDMARMSVTAYDLLGGAAGIGTTSPSGDPLTAMPPVTPDDAWGLVTSSFTMSEQMGLTHARATGSALRAHLARQVPDALVGACWPTIYQALGTAKRDGIPVIEGLVNAVHLDHTLTLVADQPAWGTRVTTRGRCADVAESSAGRVVTVTVDLLAGDEPFAYLTERFAIRGRATTDLPPEPSPDFTRGAEIIDTPRSFWRRARVVAPSGMTAFANASGDFNPIHTSYAAARLAGLDAPLVHGMWLSATAQHLLAADAPGGAVVPGVGIIEGTQQPARILAWSYEMFGMVNLGDEITLTAERLGRTAAGQRVIAVTATIGDEVVSRGRALIDAPRTAYVYPGQGIQRAGMGLDHLTPLTREIWDRADAHTRSSLGFSILQIVRDNPKQIRVGNETVRHREGVLNLTQFTQVALATLAYAQTQQLRADATFTPNAYFAGHSLGEYNALAACADIFPLEAVIDLVYQRGSAMHSLVERDSEGVSGYAMAAIRPNQCGIAPERVRDYVAEVAETSGEFLEVVNENLLGAQYTVAGTLAGLRALETDISERARAAGGRRSFLLIPGIDVPFHSSRLRSGVPAFRDTLAELMPHDIDVDVLEGRYIPNLVARPFELSDDFARAICEVAPSQAAADLVEVGVEAAIARDGRTAVARTLLIELLAWQFASPVRWIETQDLLMRADRCAVERVVEVGLASAPTLAGLAEKTLALPDFADRMVEVLNTERDAERVADSERLTPPAAPEATPEDAPAPEAAPAESAEAPAAPAPTAPTAPAAPAQVGGDLVDAPLSGAEAVRVLLAHHTSLTLDEIGDDDTIDTLTNGVSSKRNQVLMDLAAELGVPTIEGAAEATIAELSASIAQVAPGYRAFGPVLDDAVSARVRQVVGGAGLTVANASSYITDTRGLPAGWGPRVLAHVFLATRSGTSSRGAELGSLPDVTASRAEATALLDAAIEAVAASLGVSLASDAGGESGGVVDSRELAALREELMGENGLLAEQARAMLRALGAEAAPTQPSADAEAHTLAARVDAELGAGWLASVAPAFDARRCVLLDDRWASAREDLAHVAAGDIAAADVDPARFVGGGQSLADLATWYAAHTDDAARRDVLTTVAREAMTPAAGRFAGQVALVTGAAPRSIAGAVLADLLAEGATVIATASSITPARLAWAKALYRDHAAMTASLWLVPANLASFADVDALVEWIGSDYTETHGASTDLVKPACVPDVVFPFAAGGVRGRTGEDPADALAQARLLLFSVERTIDRLAALAGAQADPRRVHVVLPGSPNRGIFGGDGAYGEVKAAFDAVCEKWHHEAGWPQFITLAHPQIGWVSGTSLMGANDALIPAAKAAGIDVMAPEDLSRRLLDLADDEARERAASAPLQADFTGGLAEAGIDLAAMAREVRAQAQSTPTETEAEKVATVPALPTLCAPTLATRLEWSEVSTPLAEQVVIVGLGEVSAWGTGRTRHSAEFGAEVELTAAGIMELAWGMGLITWQDSQPAGWVDAEGTPVPETEIADRFRDEVIARCGIRPLADDEHLRDAASIDVATVYLPSEQTFAVADEAEARDYLAADGTHTEIWCDEGTWYVRKAAGAKVRVPKRATLTRTVGGQIPTDFDPTRWGITPAMASGLDRIAQWNLVTAVEAFISSGFSPTELLQACHPADVSTTQGTGIGGMMSLRKVFLDRFLGEDRPADILQEALPNVVAAHTMQAYIGGYGQMIHPVGACATAAVSIEEGVDKIRLGKSSFVVAGGIDDISVESLTGFGDMNATARSSELAERGIESRYFSRAGDRRRGGFLEAAGGGTVLLTRGDIAADLGLPVYGVVAYARSFGDGAHQSIPAPGLGVVAAGRGGTNSQLARDLAGLGLTASDIAVVSKHDTSTRANDPNEANAHARLARALEREVGNPLYVVSQKTVTGHAKGGAALFQVAGLTEMFTHQVIPGNRALDCLDPQMREYMPLLWLRAPLRPAQPIRAGVLTSLGFGHVGALVVLAHPSAFEQALADSRGEKVAKAWRERALSRLRAGHTRRLDAMCGGEALFSPVTDRRFGDLSGDALTEAEAAVLLSPDARLDATGRLVARVDA</sequence>
<dbReference type="GO" id="GO:0004318">
    <property type="term" value="F:enoyl-[acyl-carrier-protein] reductase (NADH) activity"/>
    <property type="evidence" value="ECO:0007669"/>
    <property type="project" value="InterPro"/>
</dbReference>
<evidence type="ECO:0000259" key="9">
    <source>
        <dbReference type="PROSITE" id="PS52004"/>
    </source>
</evidence>
<feature type="compositionally biased region" description="Low complexity" evidence="8">
    <location>
        <begin position="1706"/>
        <end position="1728"/>
    </location>
</feature>
<reference evidence="10 11" key="1">
    <citation type="submission" date="2020-08" db="EMBL/GenBank/DDBJ databases">
        <title>Winkia gen. nov., sp. nov., isolated from faeces of the Anser albifrons in China.</title>
        <authorList>
            <person name="Liu Q."/>
        </authorList>
    </citation>
    <scope>NUCLEOTIDE SEQUENCE [LARGE SCALE GENOMIC DNA]</scope>
    <source>
        <strain evidence="10 11">C62</strain>
    </source>
</reference>
<accession>A0A8I0KRM0</accession>
<keyword evidence="7" id="KW-0560">Oxidoreductase</keyword>
<dbReference type="SMART" id="SM00827">
    <property type="entry name" value="PKS_AT"/>
    <property type="match status" value="1"/>
</dbReference>
<organism evidence="10 11">
    <name type="scientific">Nanchangia anserum</name>
    <dbReference type="NCBI Taxonomy" id="2692125"/>
    <lineage>
        <taxon>Bacteria</taxon>
        <taxon>Bacillati</taxon>
        <taxon>Actinomycetota</taxon>
        <taxon>Actinomycetes</taxon>
        <taxon>Actinomycetales</taxon>
        <taxon>Actinomycetaceae</taxon>
        <taxon>Nanchangia</taxon>
    </lineage>
</organism>
<dbReference type="FunFam" id="3.40.366.10:FF:000009">
    <property type="entry name" value="Fatty acid synthase Fas"/>
    <property type="match status" value="1"/>
</dbReference>
<dbReference type="Gene3D" id="3.20.20.70">
    <property type="entry name" value="Aldolase class I"/>
    <property type="match status" value="1"/>
</dbReference>
<evidence type="ECO:0000256" key="4">
    <source>
        <dbReference type="ARBA" id="ARBA00022679"/>
    </source>
</evidence>
<dbReference type="Gene3D" id="3.10.129.10">
    <property type="entry name" value="Hotdog Thioesterase"/>
    <property type="match status" value="1"/>
</dbReference>
<evidence type="ECO:0000313" key="11">
    <source>
        <dbReference type="Proteomes" id="UP000627538"/>
    </source>
</evidence>
<dbReference type="InterPro" id="IPR014031">
    <property type="entry name" value="Ketoacyl_synth_C"/>
</dbReference>
<gene>
    <name evidence="10" type="ORF">H8R10_04790</name>
</gene>
<dbReference type="GO" id="GO:0004315">
    <property type="term" value="F:3-oxoacyl-[acyl-carrier-protein] synthase activity"/>
    <property type="evidence" value="ECO:0007669"/>
    <property type="project" value="InterPro"/>
</dbReference>
<evidence type="ECO:0000256" key="3">
    <source>
        <dbReference type="ARBA" id="ARBA00022553"/>
    </source>
</evidence>
<dbReference type="PANTHER" id="PTHR10982:SF21">
    <property type="entry name" value="FATTY ACID SYNTHASE SUBUNIT BETA"/>
    <property type="match status" value="1"/>
</dbReference>
<protein>
    <submittedName>
        <fullName evidence="10">DUF1729 domain-containing protein</fullName>
    </submittedName>
</protein>
<dbReference type="InterPro" id="IPR014043">
    <property type="entry name" value="Acyl_transferase_dom"/>
</dbReference>
<dbReference type="Pfam" id="PF18094">
    <property type="entry name" value="DNA_pol_B_N"/>
    <property type="match status" value="1"/>
</dbReference>
<dbReference type="GO" id="GO:0016787">
    <property type="term" value="F:hydrolase activity"/>
    <property type="evidence" value="ECO:0007669"/>
    <property type="project" value="UniProtKB-KW"/>
</dbReference>
<proteinExistence type="inferred from homology"/>
<dbReference type="GO" id="GO:0006633">
    <property type="term" value="P:fatty acid biosynthetic process"/>
    <property type="evidence" value="ECO:0007669"/>
    <property type="project" value="InterPro"/>
</dbReference>
<dbReference type="Gene3D" id="3.40.47.10">
    <property type="match status" value="1"/>
</dbReference>
<dbReference type="SMART" id="SM00825">
    <property type="entry name" value="PKS_KS"/>
    <property type="match status" value="1"/>
</dbReference>
<keyword evidence="5" id="KW-0378">Hydrolase</keyword>
<dbReference type="GO" id="GO:0005835">
    <property type="term" value="C:fatty acid synthase complex"/>
    <property type="evidence" value="ECO:0007669"/>
    <property type="project" value="InterPro"/>
</dbReference>
<dbReference type="InterPro" id="IPR020841">
    <property type="entry name" value="PKS_Beta-ketoAc_synthase_dom"/>
</dbReference>
<dbReference type="Gene3D" id="1.20.930.70">
    <property type="match status" value="1"/>
</dbReference>
<dbReference type="InterPro" id="IPR029069">
    <property type="entry name" value="HotDog_dom_sf"/>
</dbReference>
<dbReference type="InterPro" id="IPR003965">
    <property type="entry name" value="Fatty_acid_synthase"/>
</dbReference>
<dbReference type="SUPFAM" id="SSF54637">
    <property type="entry name" value="Thioesterase/thiol ester dehydrase-isomerase"/>
    <property type="match status" value="1"/>
</dbReference>